<dbReference type="InterPro" id="IPR013785">
    <property type="entry name" value="Aldolase_TIM"/>
</dbReference>
<gene>
    <name evidence="4" type="ORF">A1O9_09902</name>
</gene>
<dbReference type="GeneID" id="25284810"/>
<evidence type="ECO:0000259" key="3">
    <source>
        <dbReference type="PROSITE" id="PS51349"/>
    </source>
</evidence>
<evidence type="ECO:0000256" key="1">
    <source>
        <dbReference type="ARBA" id="ARBA00001917"/>
    </source>
</evidence>
<dbReference type="InterPro" id="IPR000262">
    <property type="entry name" value="FMN-dep_DH"/>
</dbReference>
<keyword evidence="5" id="KW-1185">Reference proteome</keyword>
<comment type="caution">
    <text evidence="4">The sequence shown here is derived from an EMBL/GenBank/DDBJ whole genome shotgun (WGS) entry which is preliminary data.</text>
</comment>
<organism evidence="4 5">
    <name type="scientific">Exophiala aquamarina CBS 119918</name>
    <dbReference type="NCBI Taxonomy" id="1182545"/>
    <lineage>
        <taxon>Eukaryota</taxon>
        <taxon>Fungi</taxon>
        <taxon>Dikarya</taxon>
        <taxon>Ascomycota</taxon>
        <taxon>Pezizomycotina</taxon>
        <taxon>Eurotiomycetes</taxon>
        <taxon>Chaetothyriomycetidae</taxon>
        <taxon>Chaetothyriales</taxon>
        <taxon>Herpotrichiellaceae</taxon>
        <taxon>Exophiala</taxon>
    </lineage>
</organism>
<reference evidence="4 5" key="1">
    <citation type="submission" date="2013-03" db="EMBL/GenBank/DDBJ databases">
        <title>The Genome Sequence of Exophiala aquamarina CBS 119918.</title>
        <authorList>
            <consortium name="The Broad Institute Genomics Platform"/>
            <person name="Cuomo C."/>
            <person name="de Hoog S."/>
            <person name="Gorbushina A."/>
            <person name="Walker B."/>
            <person name="Young S.K."/>
            <person name="Zeng Q."/>
            <person name="Gargeya S."/>
            <person name="Fitzgerald M."/>
            <person name="Haas B."/>
            <person name="Abouelleil A."/>
            <person name="Allen A.W."/>
            <person name="Alvarado L."/>
            <person name="Arachchi H.M."/>
            <person name="Berlin A.M."/>
            <person name="Chapman S.B."/>
            <person name="Gainer-Dewar J."/>
            <person name="Goldberg J."/>
            <person name="Griggs A."/>
            <person name="Gujja S."/>
            <person name="Hansen M."/>
            <person name="Howarth C."/>
            <person name="Imamovic A."/>
            <person name="Ireland A."/>
            <person name="Larimer J."/>
            <person name="McCowan C."/>
            <person name="Murphy C."/>
            <person name="Pearson M."/>
            <person name="Poon T.W."/>
            <person name="Priest M."/>
            <person name="Roberts A."/>
            <person name="Saif S."/>
            <person name="Shea T."/>
            <person name="Sisk P."/>
            <person name="Sykes S."/>
            <person name="Wortman J."/>
            <person name="Nusbaum C."/>
            <person name="Birren B."/>
        </authorList>
    </citation>
    <scope>NUCLEOTIDE SEQUENCE [LARGE SCALE GENOMIC DNA]</scope>
    <source>
        <strain evidence="4 5">CBS 119918</strain>
    </source>
</reference>
<sequence length="293" mass="32720">MASRTQEDIATARGPDQVVYWQIYAMRDLRKTEREIKNAVKLGFKGFALTVDAIRAGKRERDLRAALLEEAEDDDDLADSDGEAGLSGSPTVTRGMMWEEFDWESALKWLRKQTDLPICIKGIQSWQDAKLCAEYVVIPWLSNHAGRQLDGAPSAVETLLDMQRFCPGVFERSEVIVDGGIRRGTDILKAFALGATSVGLGRPFIYALALGERGISRTIQILRQEIETGMSLLGVNKLSELNRLYDEGIVSGIWHIAILEGEQKESGRQCKSIAHVEIMECKARQCFTGQKER</sequence>
<dbReference type="EMBL" id="AMGV01000011">
    <property type="protein sequence ID" value="KEF54107.1"/>
    <property type="molecule type" value="Genomic_DNA"/>
</dbReference>
<dbReference type="GO" id="GO:0016491">
    <property type="term" value="F:oxidoreductase activity"/>
    <property type="evidence" value="ECO:0007669"/>
    <property type="project" value="UniProtKB-KW"/>
</dbReference>
<accession>A0A072P327</accession>
<dbReference type="PANTHER" id="PTHR10578:SF104">
    <property type="entry name" value="CYTOCHROME B2, MITOCHONDRIAL-RELATED"/>
    <property type="match status" value="1"/>
</dbReference>
<dbReference type="STRING" id="1182545.A0A072P327"/>
<dbReference type="PANTHER" id="PTHR10578">
    <property type="entry name" value="S -2-HYDROXY-ACID OXIDASE-RELATED"/>
    <property type="match status" value="1"/>
</dbReference>
<dbReference type="VEuPathDB" id="FungiDB:A1O9_09902"/>
<dbReference type="OrthoDB" id="1925334at2759"/>
<dbReference type="Gene3D" id="3.20.20.70">
    <property type="entry name" value="Aldolase class I"/>
    <property type="match status" value="1"/>
</dbReference>
<comment type="cofactor">
    <cofactor evidence="1">
        <name>FMN</name>
        <dbReference type="ChEBI" id="CHEBI:58210"/>
    </cofactor>
</comment>
<proteinExistence type="predicted"/>
<dbReference type="RefSeq" id="XP_013256697.1">
    <property type="nucleotide sequence ID" value="XM_013401243.1"/>
</dbReference>
<dbReference type="Pfam" id="PF01070">
    <property type="entry name" value="FMN_dh"/>
    <property type="match status" value="1"/>
</dbReference>
<evidence type="ECO:0000256" key="2">
    <source>
        <dbReference type="ARBA" id="ARBA00023002"/>
    </source>
</evidence>
<dbReference type="Proteomes" id="UP000027920">
    <property type="component" value="Unassembled WGS sequence"/>
</dbReference>
<dbReference type="PROSITE" id="PS51349">
    <property type="entry name" value="FMN_HYDROXY_ACID_DH_2"/>
    <property type="match status" value="1"/>
</dbReference>
<evidence type="ECO:0000313" key="5">
    <source>
        <dbReference type="Proteomes" id="UP000027920"/>
    </source>
</evidence>
<keyword evidence="2" id="KW-0560">Oxidoreductase</keyword>
<name>A0A072P327_9EURO</name>
<evidence type="ECO:0000313" key="4">
    <source>
        <dbReference type="EMBL" id="KEF54107.1"/>
    </source>
</evidence>
<dbReference type="AlphaFoldDB" id="A0A072P327"/>
<dbReference type="HOGENOM" id="CLU_020639_6_2_1"/>
<dbReference type="SUPFAM" id="SSF51395">
    <property type="entry name" value="FMN-linked oxidoreductases"/>
    <property type="match status" value="1"/>
</dbReference>
<feature type="domain" description="FMN hydroxy acid dehydrogenase" evidence="3">
    <location>
        <begin position="1"/>
        <end position="251"/>
    </location>
</feature>
<dbReference type="InterPro" id="IPR037396">
    <property type="entry name" value="FMN_HAD"/>
</dbReference>
<protein>
    <recommendedName>
        <fullName evidence="3">FMN hydroxy acid dehydrogenase domain-containing protein</fullName>
    </recommendedName>
</protein>